<dbReference type="AlphaFoldDB" id="A0A085N7M9"/>
<proteinExistence type="predicted"/>
<sequence length="396" mass="44683">MLLYKIFYAHQMLAVVVAKHSRLQFVHPIKNVNHVLEDSLYDHAELESNASGHQQFQQQIPKLEHIVFALVDALNVVVILSFQILSNCNDRLDAFLVGVYVGFDGFVLFGGRLNGRQVGAEVVLRYEPLVFGQPSFAHAGFAIEASGKLFQLFLADQLFLKSQLALVFGLFQIFPRFVYVADQPAFARQIRFLIVGAHTRLKRKQQHFQIALRYKLRRFLLGSIGVEFGQLLLYASQTVYKLSIIQALNSLLYPLQKIGRQSLVLFNHQVIFHQFGNNFANASSLYGLVAQLVEVVIVADQIRDDGLFVGHFHVHIFGVQQGSNAQLGFRHIERVFQVGHRVRLLQFVKGDNVGSMLVNKSIECKTVSPTCGEISNVDIRISGRLHLTPKKQCFPG</sequence>
<organism evidence="1">
    <name type="scientific">Trichuris suis</name>
    <name type="common">pig whipworm</name>
    <dbReference type="NCBI Taxonomy" id="68888"/>
    <lineage>
        <taxon>Eukaryota</taxon>
        <taxon>Metazoa</taxon>
        <taxon>Ecdysozoa</taxon>
        <taxon>Nematoda</taxon>
        <taxon>Enoplea</taxon>
        <taxon>Dorylaimia</taxon>
        <taxon>Trichinellida</taxon>
        <taxon>Trichuridae</taxon>
        <taxon>Trichuris</taxon>
    </lineage>
</organism>
<name>A0A085N7M9_9BILA</name>
<gene>
    <name evidence="1" type="ORF">M514_22401</name>
</gene>
<accession>A0A085N7M9</accession>
<evidence type="ECO:0000313" key="1">
    <source>
        <dbReference type="EMBL" id="KFD65475.1"/>
    </source>
</evidence>
<dbReference type="EMBL" id="KL367538">
    <property type="protein sequence ID" value="KFD65475.1"/>
    <property type="molecule type" value="Genomic_DNA"/>
</dbReference>
<feature type="non-terminal residue" evidence="1">
    <location>
        <position position="396"/>
    </location>
</feature>
<protein>
    <submittedName>
        <fullName evidence="1">Uncharacterized protein</fullName>
    </submittedName>
</protein>
<dbReference type="Proteomes" id="UP000030758">
    <property type="component" value="Unassembled WGS sequence"/>
</dbReference>
<reference evidence="1" key="1">
    <citation type="journal article" date="2014" name="Nat. Genet.">
        <title>Genome and transcriptome of the porcine whipworm Trichuris suis.</title>
        <authorList>
            <person name="Jex A.R."/>
            <person name="Nejsum P."/>
            <person name="Schwarz E.M."/>
            <person name="Hu L."/>
            <person name="Young N.D."/>
            <person name="Hall R.S."/>
            <person name="Korhonen P.K."/>
            <person name="Liao S."/>
            <person name="Thamsborg S."/>
            <person name="Xia J."/>
            <person name="Xu P."/>
            <person name="Wang S."/>
            <person name="Scheerlinck J.P."/>
            <person name="Hofmann A."/>
            <person name="Sternberg P.W."/>
            <person name="Wang J."/>
            <person name="Gasser R.B."/>
        </authorList>
    </citation>
    <scope>NUCLEOTIDE SEQUENCE [LARGE SCALE GENOMIC DNA]</scope>
    <source>
        <strain evidence="1">DCEP-RM93F</strain>
    </source>
</reference>